<dbReference type="AlphaFoldDB" id="A9D7I6"/>
<dbReference type="GO" id="GO:0003677">
    <property type="term" value="F:DNA binding"/>
    <property type="evidence" value="ECO:0007669"/>
    <property type="project" value="UniProtKB-KW"/>
</dbReference>
<reference evidence="3 4" key="1">
    <citation type="submission" date="2007-10" db="EMBL/GenBank/DDBJ databases">
        <authorList>
            <person name="Yayanos A."/>
            <person name="Ferriera S."/>
            <person name="Johnson J."/>
            <person name="Kravitz S."/>
            <person name="Halpern A."/>
            <person name="Remington K."/>
            <person name="Beeson K."/>
            <person name="Tran B."/>
            <person name="Rogers Y.-H."/>
            <person name="Friedman R."/>
            <person name="Venter J.C."/>
        </authorList>
    </citation>
    <scope>NUCLEOTIDE SEQUENCE [LARGE SCALE GENOMIC DNA]</scope>
    <source>
        <strain evidence="3 4">KT99</strain>
    </source>
</reference>
<dbReference type="Proteomes" id="UP000005839">
    <property type="component" value="Unassembled WGS sequence"/>
</dbReference>
<dbReference type="InterPro" id="IPR010998">
    <property type="entry name" value="Integrase_recombinase_N"/>
</dbReference>
<keyword evidence="4" id="KW-1185">Reference proteome</keyword>
<protein>
    <submittedName>
        <fullName evidence="3">Site-specific recombinase, phage integrase family protein</fullName>
    </submittedName>
</protein>
<dbReference type="GO" id="GO:0015074">
    <property type="term" value="P:DNA integration"/>
    <property type="evidence" value="ECO:0007669"/>
    <property type="project" value="InterPro"/>
</dbReference>
<gene>
    <name evidence="3" type="ORF">KT99_10078</name>
</gene>
<organism evidence="3 4">
    <name type="scientific">Shewanella benthica KT99</name>
    <dbReference type="NCBI Taxonomy" id="314608"/>
    <lineage>
        <taxon>Bacteria</taxon>
        <taxon>Pseudomonadati</taxon>
        <taxon>Pseudomonadota</taxon>
        <taxon>Gammaproteobacteria</taxon>
        <taxon>Alteromonadales</taxon>
        <taxon>Shewanellaceae</taxon>
        <taxon>Shewanella</taxon>
    </lineage>
</organism>
<evidence type="ECO:0000313" key="3">
    <source>
        <dbReference type="EMBL" id="EDQ01040.1"/>
    </source>
</evidence>
<feature type="domain" description="Integrase SAM-like N-terminal" evidence="2">
    <location>
        <begin position="2"/>
        <end position="59"/>
    </location>
</feature>
<proteinExistence type="predicted"/>
<keyword evidence="1" id="KW-0238">DNA-binding</keyword>
<dbReference type="InterPro" id="IPR004107">
    <property type="entry name" value="Integrase_SAM-like_N"/>
</dbReference>
<dbReference type="Pfam" id="PF13495">
    <property type="entry name" value="Phage_int_SAM_4"/>
    <property type="match status" value="1"/>
</dbReference>
<evidence type="ECO:0000256" key="1">
    <source>
        <dbReference type="ARBA" id="ARBA00023125"/>
    </source>
</evidence>
<comment type="caution">
    <text evidence="3">The sequence shown here is derived from an EMBL/GenBank/DDBJ whole genome shotgun (WGS) entry which is preliminary data.</text>
</comment>
<dbReference type="Gene3D" id="1.10.150.130">
    <property type="match status" value="1"/>
</dbReference>
<name>A9D7I6_9GAMM</name>
<accession>A9D7I6</accession>
<dbReference type="EMBL" id="ABIC01000013">
    <property type="protein sequence ID" value="EDQ01040.1"/>
    <property type="molecule type" value="Genomic_DNA"/>
</dbReference>
<evidence type="ECO:0000259" key="2">
    <source>
        <dbReference type="Pfam" id="PF13495"/>
    </source>
</evidence>
<evidence type="ECO:0000313" key="4">
    <source>
        <dbReference type="Proteomes" id="UP000005839"/>
    </source>
</evidence>
<dbReference type="STRING" id="314608.KT99_10078"/>
<sequence>MKAFINFHHKHHPETMGTDEVAQFLTFLAINRNVAINTQKVALNALVYLYQKHLKQDLGDLGFRYASKQRQLPTVLSTSEISLVLNQLSGRNRLIIEFLFGSGYDKGVGANKVKLPQVSFVTNALWAK</sequence>